<sequence>MKTFIDSLEVCQESNLLETIILGQKEQKEENEKSQVKSVSSKSYIANDNMNDYTSDYMNVINRIIESNMDIFNNSDIAYSELQERFILDNGIMIMGNTNIEKTEYSQKLNMQLLIMGNSNKRKKDNWIYGLLERLLERIYYRKGNIIHNSYIRNRNKKDIKILQSIVSKKDYGIYAIWNIDINIGYIEYSISEYNRIMNNEYRDCMLYQHMDNRIMECNNNNICNIVNIESLNILRYSNIHNVLYDNDNDIVIDTI</sequence>
<protein>
    <submittedName>
        <fullName evidence="1">Uncharacterized protein</fullName>
    </submittedName>
</protein>
<evidence type="ECO:0000313" key="1">
    <source>
        <dbReference type="EMBL" id="QOV08474.1"/>
    </source>
</evidence>
<organism evidence="1 2">
    <name type="scientific">Bacillus phage Kirov</name>
    <dbReference type="NCBI Taxonomy" id="2783539"/>
    <lineage>
        <taxon>Viruses</taxon>
        <taxon>Duplodnaviria</taxon>
        <taxon>Heunggongvirae</taxon>
        <taxon>Uroviricota</taxon>
        <taxon>Caudoviricetes</taxon>
        <taxon>Andregratiavirinae</taxon>
        <taxon>Kirovvirus</taxon>
        <taxon>Kirovvirus kirov</taxon>
    </lineage>
</organism>
<accession>A0A7S6RBH4</accession>
<reference evidence="1 2" key="1">
    <citation type="submission" date="2020-10" db="EMBL/GenBank/DDBJ databases">
        <authorList>
            <person name="Kazantseva O.A."/>
            <person name="Piligrimova E.G."/>
            <person name="Shadrin A.M."/>
        </authorList>
    </citation>
    <scope>NUCLEOTIDE SEQUENCE [LARGE SCALE GENOMIC DNA]</scope>
</reference>
<dbReference type="EMBL" id="MW084976">
    <property type="protein sequence ID" value="QOV08474.1"/>
    <property type="molecule type" value="Genomic_DNA"/>
</dbReference>
<name>A0A7S6RBH4_9CAUD</name>
<evidence type="ECO:0000313" key="2">
    <source>
        <dbReference type="Proteomes" id="UP000594029"/>
    </source>
</evidence>
<dbReference type="Proteomes" id="UP000594029">
    <property type="component" value="Segment"/>
</dbReference>
<gene>
    <name evidence="1" type="ORF">Kirov_275</name>
</gene>
<proteinExistence type="predicted"/>
<keyword evidence="2" id="KW-1185">Reference proteome</keyword>